<name>A0A9N8Z9Q6_FUNMO</name>
<protein>
    <submittedName>
        <fullName evidence="2">11052_t:CDS:1</fullName>
    </submittedName>
</protein>
<evidence type="ECO:0000313" key="3">
    <source>
        <dbReference type="Proteomes" id="UP000789375"/>
    </source>
</evidence>
<feature type="compositionally biased region" description="Low complexity" evidence="1">
    <location>
        <begin position="84"/>
        <end position="97"/>
    </location>
</feature>
<feature type="region of interest" description="Disordered" evidence="1">
    <location>
        <begin position="29"/>
        <end position="60"/>
    </location>
</feature>
<reference evidence="2" key="1">
    <citation type="submission" date="2021-06" db="EMBL/GenBank/DDBJ databases">
        <authorList>
            <person name="Kallberg Y."/>
            <person name="Tangrot J."/>
            <person name="Rosling A."/>
        </authorList>
    </citation>
    <scope>NUCLEOTIDE SEQUENCE</scope>
    <source>
        <strain evidence="2">87-6 pot B 2015</strain>
    </source>
</reference>
<feature type="compositionally biased region" description="Polar residues" evidence="1">
    <location>
        <begin position="30"/>
        <end position="47"/>
    </location>
</feature>
<feature type="compositionally biased region" description="Polar residues" evidence="1">
    <location>
        <begin position="112"/>
        <end position="137"/>
    </location>
</feature>
<evidence type="ECO:0000256" key="1">
    <source>
        <dbReference type="SAM" id="MobiDB-lite"/>
    </source>
</evidence>
<dbReference type="Proteomes" id="UP000789375">
    <property type="component" value="Unassembled WGS sequence"/>
</dbReference>
<evidence type="ECO:0000313" key="2">
    <source>
        <dbReference type="EMBL" id="CAG8475239.1"/>
    </source>
</evidence>
<dbReference type="EMBL" id="CAJVPP010000369">
    <property type="protein sequence ID" value="CAG8475239.1"/>
    <property type="molecule type" value="Genomic_DNA"/>
</dbReference>
<sequence length="159" mass="18250">MDPINLSNKDFLKYMEGIEERAKKMHQVIIETNSPPTTPLPRSQRMQPYSRFRVFSSKPQSRLKPVDLEIEKILSPKRKYALQSPSPTAPDTPDTPDQLTLGSPLRLHRRSSAQVDNQVSKQDSNFQQSTSQQSPVPDTSDDIDQIAQDELEILRLFRF</sequence>
<comment type="caution">
    <text evidence="2">The sequence shown here is derived from an EMBL/GenBank/DDBJ whole genome shotgun (WGS) entry which is preliminary data.</text>
</comment>
<dbReference type="AlphaFoldDB" id="A0A9N8Z9Q6"/>
<gene>
    <name evidence="2" type="ORF">FMOSSE_LOCUS2720</name>
</gene>
<accession>A0A9N8Z9Q6</accession>
<organism evidence="2 3">
    <name type="scientific">Funneliformis mosseae</name>
    <name type="common">Endomycorrhizal fungus</name>
    <name type="synonym">Glomus mosseae</name>
    <dbReference type="NCBI Taxonomy" id="27381"/>
    <lineage>
        <taxon>Eukaryota</taxon>
        <taxon>Fungi</taxon>
        <taxon>Fungi incertae sedis</taxon>
        <taxon>Mucoromycota</taxon>
        <taxon>Glomeromycotina</taxon>
        <taxon>Glomeromycetes</taxon>
        <taxon>Glomerales</taxon>
        <taxon>Glomeraceae</taxon>
        <taxon>Funneliformis</taxon>
    </lineage>
</organism>
<feature type="region of interest" description="Disordered" evidence="1">
    <location>
        <begin position="77"/>
        <end position="145"/>
    </location>
</feature>
<proteinExistence type="predicted"/>
<keyword evidence="3" id="KW-1185">Reference proteome</keyword>